<dbReference type="Gramene" id="OGLUM11G18320.1">
    <property type="protein sequence ID" value="OGLUM11G18320.1"/>
    <property type="gene ID" value="OGLUM11G18320"/>
</dbReference>
<evidence type="ECO:0000256" key="3">
    <source>
        <dbReference type="SAM" id="MobiDB-lite"/>
    </source>
</evidence>
<dbReference type="Gene3D" id="1.25.40.10">
    <property type="entry name" value="Tetratricopeptide repeat domain"/>
    <property type="match status" value="1"/>
</dbReference>
<dbReference type="PANTHER" id="PTHR22975:SF19">
    <property type="entry name" value="EXPRESSED PROTEIN"/>
    <property type="match status" value="1"/>
</dbReference>
<evidence type="ECO:0000256" key="1">
    <source>
        <dbReference type="ARBA" id="ARBA00022786"/>
    </source>
</evidence>
<keyword evidence="6" id="KW-1185">Reference proteome</keyword>
<reference evidence="5" key="2">
    <citation type="submission" date="2018-05" db="EMBL/GenBank/DDBJ databases">
        <title>OgluRS3 (Oryza glumaepatula Reference Sequence Version 3).</title>
        <authorList>
            <person name="Zhang J."/>
            <person name="Kudrna D."/>
            <person name="Lee S."/>
            <person name="Talag J."/>
            <person name="Welchert J."/>
            <person name="Wing R.A."/>
        </authorList>
    </citation>
    <scope>NUCLEOTIDE SEQUENCE [LARGE SCALE GENOMIC DNA]</scope>
</reference>
<proteinExistence type="predicted"/>
<feature type="region of interest" description="Disordered" evidence="3">
    <location>
        <begin position="590"/>
        <end position="633"/>
    </location>
</feature>
<dbReference type="EnsemblPlants" id="OGLUM11G18320.1">
    <property type="protein sequence ID" value="OGLUM11G18320.1"/>
    <property type="gene ID" value="OGLUM11G18320"/>
</dbReference>
<evidence type="ECO:0000313" key="5">
    <source>
        <dbReference type="EnsemblPlants" id="OGLUM11G18320.1"/>
    </source>
</evidence>
<dbReference type="InterPro" id="IPR006865">
    <property type="entry name" value="DUF629"/>
</dbReference>
<evidence type="ECO:0000259" key="4">
    <source>
        <dbReference type="Pfam" id="PF04780"/>
    </source>
</evidence>
<feature type="compositionally biased region" description="Polar residues" evidence="3">
    <location>
        <begin position="609"/>
        <end position="633"/>
    </location>
</feature>
<dbReference type="Proteomes" id="UP000026961">
    <property type="component" value="Chromosome 11"/>
</dbReference>
<dbReference type="AlphaFoldDB" id="A0A0E0BKW6"/>
<dbReference type="InterPro" id="IPR011990">
    <property type="entry name" value="TPR-like_helical_dom_sf"/>
</dbReference>
<accession>A0A0E0BKW6</accession>
<evidence type="ECO:0000256" key="2">
    <source>
        <dbReference type="ARBA" id="ARBA00022801"/>
    </source>
</evidence>
<reference evidence="5" key="1">
    <citation type="submission" date="2015-04" db="UniProtKB">
        <authorList>
            <consortium name="EnsemblPlants"/>
        </authorList>
    </citation>
    <scope>IDENTIFICATION</scope>
</reference>
<feature type="compositionally biased region" description="Polar residues" evidence="3">
    <location>
        <begin position="592"/>
        <end position="602"/>
    </location>
</feature>
<name>A0A0E0BKW6_9ORYZ</name>
<dbReference type="HOGENOM" id="CLU_015175_0_0_1"/>
<dbReference type="Pfam" id="PF04780">
    <property type="entry name" value="DUF629"/>
    <property type="match status" value="1"/>
</dbReference>
<protein>
    <recommendedName>
        <fullName evidence="4">DUF629 domain-containing protein</fullName>
    </recommendedName>
</protein>
<dbReference type="eggNOG" id="KOG1887">
    <property type="taxonomic scope" value="Eukaryota"/>
</dbReference>
<keyword evidence="2" id="KW-0378">Hydrolase</keyword>
<organism evidence="5">
    <name type="scientific">Oryza glumipatula</name>
    <dbReference type="NCBI Taxonomy" id="40148"/>
    <lineage>
        <taxon>Eukaryota</taxon>
        <taxon>Viridiplantae</taxon>
        <taxon>Streptophyta</taxon>
        <taxon>Embryophyta</taxon>
        <taxon>Tracheophyta</taxon>
        <taxon>Spermatophyta</taxon>
        <taxon>Magnoliopsida</taxon>
        <taxon>Liliopsida</taxon>
        <taxon>Poales</taxon>
        <taxon>Poaceae</taxon>
        <taxon>BOP clade</taxon>
        <taxon>Oryzoideae</taxon>
        <taxon>Oryzeae</taxon>
        <taxon>Oryzinae</taxon>
        <taxon>Oryza</taxon>
    </lineage>
</organism>
<dbReference type="SUPFAM" id="SSF48452">
    <property type="entry name" value="TPR-like"/>
    <property type="match status" value="1"/>
</dbReference>
<dbReference type="PANTHER" id="PTHR22975">
    <property type="entry name" value="UBIQUITIN SPECIFIC PROTEINASE"/>
    <property type="match status" value="1"/>
</dbReference>
<sequence>MDWDSATPGFRARVKDLTGPLPAEREGVDVKEERLHEAVELAVDFHSALAYHVVGYVRAALEEDELALDSLRLARDLAPSDLGIAFTLAKRYAAREQFDLAVEECQRALGRGDADLVDPQLNAVFESRHLEPSKEARISTAKNGLKQLLISALSKIAIPMARDRWTGMSEETRRSFLTVGIDEMVAYYCAKPSDECQMSVLTGALDFVKDNREWICWLCPQCEMTFLTAKTFQLHVEDDEFSRSQEFKESLLFVPERISDEQTEFIKCWTLPSDVNPTEEAEGEKILTKIKSTFQYLKDQKALSVDLFDNLIKFTKNRIEEAVTQNYSCITSLDPGGLLLLGTYLDLLRLRVGDAEQDSRDNFGGGVVQDACVLSIGTDENVLRVTDGSSNQDALFSWLSRPSRQDPFTSWDNMRQACLDKGTHALGKLNGRAAALIEKVNLKRGLKATQSYEAYFGEKAKIDIEIMQLVAEVDNLKKNLLEVCTYDYREIILPAMKDFLWAKLCNVPPKGVSSSEDDKVSEASIENRDPVQEDINVSISSVLNQSYKKMMEKLPRTIYRVEIQLCPTVMVSKSFQAIVLQSGKKLELPPRANTSTLGSSETPMEKANKTSSPSDYSGSNEGRANISSNGVTGTAYPNSENELKSLFSALLSLWHLRPFTDKFMKKAPLYPHFGVSGKDRNCMLCYLFHIFNAFSDKSDSTATYRLSCLRPSFIKILEEANVSLKEETNLAVKYIEIVFNMVHTSETAKCISNNSKNILYKTTLFSSCPDHRCLSHELFGMHKNATESTYFLNVGASELRNIEMNTFADVIKSVDKKFHCNTESNAHNHPPRYFTTAFGYPSENDSHLVSGLLVSIAAPLDINPVYEGLHSECKYTMVSAVFRAEGRDICLAREEEKWLEFDSWEKVLEEYSRSSFCPQIIFFERIDPVSEVTV</sequence>
<keyword evidence="1" id="KW-0833">Ubl conjugation pathway</keyword>
<dbReference type="GO" id="GO:0016787">
    <property type="term" value="F:hydrolase activity"/>
    <property type="evidence" value="ECO:0007669"/>
    <property type="project" value="UniProtKB-KW"/>
</dbReference>
<feature type="domain" description="DUF629" evidence="4">
    <location>
        <begin position="163"/>
        <end position="267"/>
    </location>
</feature>
<evidence type="ECO:0000313" key="6">
    <source>
        <dbReference type="Proteomes" id="UP000026961"/>
    </source>
</evidence>
<dbReference type="InterPro" id="IPR052398">
    <property type="entry name" value="Ubiquitin_hydrolase_53/54"/>
</dbReference>